<sequence>MDDCVVIALFRHGLTEANKRKAYLGWKDSPLSPEAMKILPMRAYDACFCSDLQRCVKTAKLLFPNSNPQRFKEFREINFGKWDGKTYADLKEDSLYRQWLSDPLRYCPPDGEYFQQFQERLQVGWGKIVAEIFRQNLKSSSVITHGGVIRYLLSRYAPIKKEFWEWHSSHTQGYELIFSREALRRGERCTLLQAVPLTEKENG</sequence>
<gene>
    <name evidence="1" type="ORF">P4447_10790</name>
</gene>
<keyword evidence="2" id="KW-1185">Reference proteome</keyword>
<organism evidence="1 2">
    <name type="scientific">Bacillus xiapuensis</name>
    <dbReference type="NCBI Taxonomy" id="2014075"/>
    <lineage>
        <taxon>Bacteria</taxon>
        <taxon>Bacillati</taxon>
        <taxon>Bacillota</taxon>
        <taxon>Bacilli</taxon>
        <taxon>Bacillales</taxon>
        <taxon>Bacillaceae</taxon>
        <taxon>Bacillus</taxon>
    </lineage>
</organism>
<dbReference type="SUPFAM" id="SSF53254">
    <property type="entry name" value="Phosphoglycerate mutase-like"/>
    <property type="match status" value="1"/>
</dbReference>
<name>A0ABU6N9P6_9BACI</name>
<dbReference type="EMBL" id="JARMQG010000127">
    <property type="protein sequence ID" value="MED3562936.1"/>
    <property type="molecule type" value="Genomic_DNA"/>
</dbReference>
<protein>
    <submittedName>
        <fullName evidence="1">Histidine phosphatase family protein</fullName>
    </submittedName>
</protein>
<dbReference type="Gene3D" id="3.40.50.1240">
    <property type="entry name" value="Phosphoglycerate mutase-like"/>
    <property type="match status" value="1"/>
</dbReference>
<dbReference type="InterPro" id="IPR013078">
    <property type="entry name" value="His_Pase_superF_clade-1"/>
</dbReference>
<evidence type="ECO:0000313" key="2">
    <source>
        <dbReference type="Proteomes" id="UP001330749"/>
    </source>
</evidence>
<accession>A0ABU6N9P6</accession>
<dbReference type="CDD" id="cd07067">
    <property type="entry name" value="HP_PGM_like"/>
    <property type="match status" value="1"/>
</dbReference>
<dbReference type="PANTHER" id="PTHR48100">
    <property type="entry name" value="BROAD-SPECIFICITY PHOSPHATASE YOR283W-RELATED"/>
    <property type="match status" value="1"/>
</dbReference>
<reference evidence="1 2" key="1">
    <citation type="submission" date="2023-03" db="EMBL/GenBank/DDBJ databases">
        <title>Bacillus Genome Sequencing.</title>
        <authorList>
            <person name="Dunlap C."/>
        </authorList>
    </citation>
    <scope>NUCLEOTIDE SEQUENCE [LARGE SCALE GENOMIC DNA]</scope>
    <source>
        <strain evidence="1 2">B-14544</strain>
    </source>
</reference>
<comment type="caution">
    <text evidence="1">The sequence shown here is derived from an EMBL/GenBank/DDBJ whole genome shotgun (WGS) entry which is preliminary data.</text>
</comment>
<dbReference type="InterPro" id="IPR029033">
    <property type="entry name" value="His_PPase_superfam"/>
</dbReference>
<dbReference type="SMART" id="SM00855">
    <property type="entry name" value="PGAM"/>
    <property type="match status" value="1"/>
</dbReference>
<dbReference type="Pfam" id="PF00300">
    <property type="entry name" value="His_Phos_1"/>
    <property type="match status" value="1"/>
</dbReference>
<dbReference type="RefSeq" id="WP_327967934.1">
    <property type="nucleotide sequence ID" value="NZ_JARMQG010000127.1"/>
</dbReference>
<proteinExistence type="predicted"/>
<dbReference type="InterPro" id="IPR050275">
    <property type="entry name" value="PGM_Phosphatase"/>
</dbReference>
<dbReference type="Proteomes" id="UP001330749">
    <property type="component" value="Unassembled WGS sequence"/>
</dbReference>
<evidence type="ECO:0000313" key="1">
    <source>
        <dbReference type="EMBL" id="MED3562936.1"/>
    </source>
</evidence>
<dbReference type="PANTHER" id="PTHR48100:SF1">
    <property type="entry name" value="HISTIDINE PHOSPHATASE FAMILY PROTEIN-RELATED"/>
    <property type="match status" value="1"/>
</dbReference>